<dbReference type="EMBL" id="SNRW01002896">
    <property type="protein sequence ID" value="KAA6391389.1"/>
    <property type="molecule type" value="Genomic_DNA"/>
</dbReference>
<accession>A0A5J4WAI0</accession>
<dbReference type="Proteomes" id="UP000324800">
    <property type="component" value="Unassembled WGS sequence"/>
</dbReference>
<comment type="caution">
    <text evidence="1">The sequence shown here is derived from an EMBL/GenBank/DDBJ whole genome shotgun (WGS) entry which is preliminary data.</text>
</comment>
<dbReference type="AlphaFoldDB" id="A0A5J4WAI0"/>
<evidence type="ECO:0000313" key="1">
    <source>
        <dbReference type="EMBL" id="KAA6391389.1"/>
    </source>
</evidence>
<proteinExistence type="predicted"/>
<reference evidence="1 2" key="1">
    <citation type="submission" date="2019-03" db="EMBL/GenBank/DDBJ databases">
        <title>Single cell metagenomics reveals metabolic interactions within the superorganism composed of flagellate Streblomastix strix and complex community of Bacteroidetes bacteria on its surface.</title>
        <authorList>
            <person name="Treitli S.C."/>
            <person name="Kolisko M."/>
            <person name="Husnik F."/>
            <person name="Keeling P."/>
            <person name="Hampl V."/>
        </authorList>
    </citation>
    <scope>NUCLEOTIDE SEQUENCE [LARGE SCALE GENOMIC DNA]</scope>
    <source>
        <strain evidence="1">ST1C</strain>
    </source>
</reference>
<protein>
    <submittedName>
        <fullName evidence="1">Uncharacterized protein</fullName>
    </submittedName>
</protein>
<name>A0A5J4WAI0_9EUKA</name>
<evidence type="ECO:0000313" key="2">
    <source>
        <dbReference type="Proteomes" id="UP000324800"/>
    </source>
</evidence>
<organism evidence="1 2">
    <name type="scientific">Streblomastix strix</name>
    <dbReference type="NCBI Taxonomy" id="222440"/>
    <lineage>
        <taxon>Eukaryota</taxon>
        <taxon>Metamonada</taxon>
        <taxon>Preaxostyla</taxon>
        <taxon>Oxymonadida</taxon>
        <taxon>Streblomastigidae</taxon>
        <taxon>Streblomastix</taxon>
    </lineage>
</organism>
<sequence length="93" mass="10625">MDLANQYFLSVESDDDDYELDVELDKVTVAGYVYGEEEDDDCDELEFDACFDIQLILATEYKPDYDEEDDPKFEEIGVDQQAGVSAKFVVSEL</sequence>
<gene>
    <name evidence="1" type="ORF">EZS28_013082</name>
</gene>